<dbReference type="SMART" id="SM00899">
    <property type="entry name" value="FeoA"/>
    <property type="match status" value="1"/>
</dbReference>
<gene>
    <name evidence="3" type="ORF">DealDRAFT_0073</name>
</gene>
<dbReference type="InterPro" id="IPR007167">
    <property type="entry name" value="Fe-transptr_FeoA-like"/>
</dbReference>
<evidence type="ECO:0000313" key="3">
    <source>
        <dbReference type="EMBL" id="EEG78799.1"/>
    </source>
</evidence>
<evidence type="ECO:0000256" key="1">
    <source>
        <dbReference type="ARBA" id="ARBA00023004"/>
    </source>
</evidence>
<dbReference type="EMBL" id="ACJM01000001">
    <property type="protein sequence ID" value="EEG78799.1"/>
    <property type="molecule type" value="Genomic_DNA"/>
</dbReference>
<reference evidence="3 4" key="1">
    <citation type="submission" date="2009-02" db="EMBL/GenBank/DDBJ databases">
        <title>Sequencing of the draft genome and assembly of Dethiobacter alkaliphilus AHT 1.</title>
        <authorList>
            <consortium name="US DOE Joint Genome Institute (JGI-PGF)"/>
            <person name="Lucas S."/>
            <person name="Copeland A."/>
            <person name="Lapidus A."/>
            <person name="Glavina del Rio T."/>
            <person name="Dalin E."/>
            <person name="Tice H."/>
            <person name="Bruce D."/>
            <person name="Goodwin L."/>
            <person name="Pitluck S."/>
            <person name="Larimer F."/>
            <person name="Land M.L."/>
            <person name="Hauser L."/>
            <person name="Muyzer G."/>
        </authorList>
    </citation>
    <scope>NUCLEOTIDE SEQUENCE [LARGE SCALE GENOMIC DNA]</scope>
    <source>
        <strain evidence="3 4">AHT 1</strain>
    </source>
</reference>
<dbReference type="GO" id="GO:0046914">
    <property type="term" value="F:transition metal ion binding"/>
    <property type="evidence" value="ECO:0007669"/>
    <property type="project" value="InterPro"/>
</dbReference>
<name>C0GC64_DETAL</name>
<dbReference type="SUPFAM" id="SSF50037">
    <property type="entry name" value="C-terminal domain of transcriptional repressors"/>
    <property type="match status" value="1"/>
</dbReference>
<feature type="domain" description="Ferrous iron transporter FeoA-like" evidence="2">
    <location>
        <begin position="1"/>
        <end position="69"/>
    </location>
</feature>
<keyword evidence="1" id="KW-0408">Iron</keyword>
<dbReference type="AlphaFoldDB" id="C0GC64"/>
<dbReference type="Proteomes" id="UP000006443">
    <property type="component" value="Unassembled WGS sequence"/>
</dbReference>
<dbReference type="STRING" id="555088.DealDRAFT_0073"/>
<dbReference type="Gene3D" id="2.30.30.90">
    <property type="match status" value="1"/>
</dbReference>
<dbReference type="eggNOG" id="COG1918">
    <property type="taxonomic scope" value="Bacteria"/>
</dbReference>
<proteinExistence type="predicted"/>
<evidence type="ECO:0000259" key="2">
    <source>
        <dbReference type="SMART" id="SM00899"/>
    </source>
</evidence>
<dbReference type="RefSeq" id="WP_008513784.1">
    <property type="nucleotide sequence ID" value="NZ_ACJM01000001.1"/>
</dbReference>
<evidence type="ECO:0000313" key="4">
    <source>
        <dbReference type="Proteomes" id="UP000006443"/>
    </source>
</evidence>
<organism evidence="3 4">
    <name type="scientific">Dethiobacter alkaliphilus AHT 1</name>
    <dbReference type="NCBI Taxonomy" id="555088"/>
    <lineage>
        <taxon>Bacteria</taxon>
        <taxon>Bacillati</taxon>
        <taxon>Bacillota</taxon>
        <taxon>Dethiobacteria</taxon>
        <taxon>Dethiobacterales</taxon>
        <taxon>Dethiobacteraceae</taxon>
        <taxon>Dethiobacter</taxon>
    </lineage>
</organism>
<sequence length="71" mass="7537">MPLNKVKKATSCVIEQLPDIKLLNALGLREGVTVRVVTSQPFGGPIVVQLGKSSIAVARGVAEQIEVKEVL</sequence>
<protein>
    <submittedName>
        <fullName evidence="3">FeoA family protein</fullName>
    </submittedName>
</protein>
<dbReference type="Pfam" id="PF04023">
    <property type="entry name" value="FeoA"/>
    <property type="match status" value="1"/>
</dbReference>
<dbReference type="InterPro" id="IPR038157">
    <property type="entry name" value="FeoA_core_dom"/>
</dbReference>
<dbReference type="InterPro" id="IPR008988">
    <property type="entry name" value="Transcriptional_repressor_C"/>
</dbReference>
<accession>C0GC64</accession>
<comment type="caution">
    <text evidence="3">The sequence shown here is derived from an EMBL/GenBank/DDBJ whole genome shotgun (WGS) entry which is preliminary data.</text>
</comment>
<keyword evidence="4" id="KW-1185">Reference proteome</keyword>
<dbReference type="OrthoDB" id="9811076at2"/>